<feature type="short sequence motif" description="Histidine triad motif" evidence="2 3">
    <location>
        <begin position="109"/>
        <end position="113"/>
    </location>
</feature>
<dbReference type="GO" id="GO:0009117">
    <property type="term" value="P:nucleotide metabolic process"/>
    <property type="evidence" value="ECO:0007669"/>
    <property type="project" value="TreeGrafter"/>
</dbReference>
<reference evidence="6" key="1">
    <citation type="submission" date="2018-05" db="EMBL/GenBank/DDBJ databases">
        <title>Complete Genome Sequence of Methylobacterium sp. 17SD2-17.</title>
        <authorList>
            <person name="Srinivasan S."/>
        </authorList>
    </citation>
    <scope>NUCLEOTIDE SEQUENCE [LARGE SCALE GENOMIC DNA]</scope>
    <source>
        <strain evidence="6">17SD2-17</strain>
    </source>
</reference>
<feature type="domain" description="HIT" evidence="4">
    <location>
        <begin position="17"/>
        <end position="124"/>
    </location>
</feature>
<dbReference type="RefSeq" id="WP_109895236.1">
    <property type="nucleotide sequence ID" value="NZ_CP029550.1"/>
</dbReference>
<dbReference type="PROSITE" id="PS51084">
    <property type="entry name" value="HIT_2"/>
    <property type="match status" value="1"/>
</dbReference>
<evidence type="ECO:0000256" key="1">
    <source>
        <dbReference type="PIRSR" id="PIRSR601310-1"/>
    </source>
</evidence>
<dbReference type="CDD" id="cd01277">
    <property type="entry name" value="HINT_subgroup"/>
    <property type="match status" value="1"/>
</dbReference>
<dbReference type="InterPro" id="IPR039384">
    <property type="entry name" value="HINT"/>
</dbReference>
<name>A0A2U8WEW8_9HYPH</name>
<dbReference type="Proteomes" id="UP000245926">
    <property type="component" value="Chromosome"/>
</dbReference>
<evidence type="ECO:0000313" key="5">
    <source>
        <dbReference type="EMBL" id="AWN43950.1"/>
    </source>
</evidence>
<dbReference type="EMBL" id="CP029550">
    <property type="protein sequence ID" value="AWN43950.1"/>
    <property type="molecule type" value="Genomic_DNA"/>
</dbReference>
<dbReference type="InterPro" id="IPR036265">
    <property type="entry name" value="HIT-like_sf"/>
</dbReference>
<evidence type="ECO:0000313" key="6">
    <source>
        <dbReference type="Proteomes" id="UP000245926"/>
    </source>
</evidence>
<dbReference type="SUPFAM" id="SSF54197">
    <property type="entry name" value="HIT-like"/>
    <property type="match status" value="1"/>
</dbReference>
<organism evidence="5 6">
    <name type="scientific">Methylobacterium durans</name>
    <dbReference type="NCBI Taxonomy" id="2202825"/>
    <lineage>
        <taxon>Bacteria</taxon>
        <taxon>Pseudomonadati</taxon>
        <taxon>Pseudomonadota</taxon>
        <taxon>Alphaproteobacteria</taxon>
        <taxon>Hyphomicrobiales</taxon>
        <taxon>Methylobacteriaceae</taxon>
        <taxon>Methylobacterium</taxon>
    </lineage>
</organism>
<dbReference type="OrthoDB" id="9784774at2"/>
<dbReference type="PANTHER" id="PTHR46648">
    <property type="entry name" value="HIT FAMILY PROTEIN 1"/>
    <property type="match status" value="1"/>
</dbReference>
<gene>
    <name evidence="5" type="ORF">DK389_29875</name>
</gene>
<protein>
    <submittedName>
        <fullName evidence="5">HIT family protein</fullName>
    </submittedName>
</protein>
<dbReference type="GO" id="GO:0003824">
    <property type="term" value="F:catalytic activity"/>
    <property type="evidence" value="ECO:0007669"/>
    <property type="project" value="InterPro"/>
</dbReference>
<dbReference type="Gene3D" id="3.30.428.10">
    <property type="entry name" value="HIT-like"/>
    <property type="match status" value="1"/>
</dbReference>
<dbReference type="Pfam" id="PF01230">
    <property type="entry name" value="HIT"/>
    <property type="match status" value="1"/>
</dbReference>
<dbReference type="InterPro" id="IPR011146">
    <property type="entry name" value="HIT-like"/>
</dbReference>
<feature type="active site" description="Tele-AMP-histidine intermediate" evidence="1">
    <location>
        <position position="111"/>
    </location>
</feature>
<sequence length="152" mass="16231">MTTDSPAPRAPYDPDNIFARILRGEIPAHRVYEDEATLAFMDVMPQGEGHTLVIPKAPARGLLDADPASLAALMASVQRVARAVKAAFAADGLTIFQYNEPAGGQTVFHLHVHIVPRRDGVPLKRHEGGMADPALLAQHAARIRAALEAGEG</sequence>
<accession>A0A2U8WEW8</accession>
<evidence type="ECO:0000256" key="3">
    <source>
        <dbReference type="PROSITE-ProRule" id="PRU00464"/>
    </source>
</evidence>
<proteinExistence type="predicted"/>
<evidence type="ECO:0000256" key="2">
    <source>
        <dbReference type="PIRSR" id="PIRSR601310-3"/>
    </source>
</evidence>
<dbReference type="PRINTS" id="PR00332">
    <property type="entry name" value="HISTRIAD"/>
</dbReference>
<dbReference type="KEGG" id="mets:DK389_29875"/>
<dbReference type="AlphaFoldDB" id="A0A2U8WEW8"/>
<dbReference type="PANTHER" id="PTHR46648:SF1">
    <property type="entry name" value="ADENOSINE 5'-MONOPHOSPHORAMIDASE HNT1"/>
    <property type="match status" value="1"/>
</dbReference>
<evidence type="ECO:0000259" key="4">
    <source>
        <dbReference type="PROSITE" id="PS51084"/>
    </source>
</evidence>
<dbReference type="InterPro" id="IPR001310">
    <property type="entry name" value="Histidine_triad_HIT"/>
</dbReference>
<keyword evidence="6" id="KW-1185">Reference proteome</keyword>